<dbReference type="InterPro" id="IPR036709">
    <property type="entry name" value="Autotransporte_beta_dom_sf"/>
</dbReference>
<accession>A0A266N6V8</accession>
<dbReference type="PANTHER" id="PTHR35037">
    <property type="entry name" value="C-TERMINAL REGION OF AIDA-LIKE PROTEIN"/>
    <property type="match status" value="1"/>
</dbReference>
<dbReference type="InterPro" id="IPR005546">
    <property type="entry name" value="Autotransporte_beta"/>
</dbReference>
<feature type="signal peptide" evidence="1">
    <location>
        <begin position="1"/>
        <end position="24"/>
    </location>
</feature>
<comment type="caution">
    <text evidence="3">The sequence shown here is derived from an EMBL/GenBank/DDBJ whole genome shotgun (WGS) entry which is preliminary data.</text>
</comment>
<dbReference type="EMBL" id="NQKI01000030">
    <property type="protein sequence ID" value="OZY58231.1"/>
    <property type="molecule type" value="Genomic_DNA"/>
</dbReference>
<dbReference type="Proteomes" id="UP000215788">
    <property type="component" value="Unassembled WGS sequence"/>
</dbReference>
<dbReference type="AlphaFoldDB" id="A0A266N6V8"/>
<reference evidence="3 4" key="1">
    <citation type="submission" date="2017-08" db="EMBL/GenBank/DDBJ databases">
        <title>Genomic and metabolic characterisation of spoilage-associated Pseudomonas species.</title>
        <authorList>
            <person name="Stanborough T."/>
            <person name="Fegan N."/>
            <person name="Powell S.M."/>
            <person name="Singh T."/>
            <person name="Tamplin M.L."/>
            <person name="Chandry P.S."/>
        </authorList>
    </citation>
    <scope>NUCLEOTIDE SEQUENCE [LARGE SCALE GENOMIC DNA]</scope>
    <source>
        <strain evidence="3 4">L1802</strain>
    </source>
</reference>
<dbReference type="OrthoDB" id="6053567at2"/>
<protein>
    <submittedName>
        <fullName evidence="3">Autotransporter outer membrane beta-barrel domain-containing protein</fullName>
    </submittedName>
</protein>
<evidence type="ECO:0000256" key="1">
    <source>
        <dbReference type="SAM" id="SignalP"/>
    </source>
</evidence>
<dbReference type="CDD" id="cd01344">
    <property type="entry name" value="PL2_Passenger_AT"/>
    <property type="match status" value="1"/>
</dbReference>
<dbReference type="SUPFAM" id="SSF51126">
    <property type="entry name" value="Pectin lyase-like"/>
    <property type="match status" value="1"/>
</dbReference>
<dbReference type="Pfam" id="PF18883">
    <property type="entry name" value="AC_1"/>
    <property type="match status" value="1"/>
</dbReference>
<name>A0A266N6V8_9PSED</name>
<feature type="chain" id="PRO_5013148108" evidence="1">
    <location>
        <begin position="25"/>
        <end position="824"/>
    </location>
</feature>
<sequence length="824" mass="85549">MTRSLKCQLFTLSLLSLAVHDAHAACTFSPTAGDDSFVCDSGTAPSLIDLSGNNALVLPANSTGSINGPVTFGAGADSITVHGGLITGVVNQGDGIDDFVMSGGQIQSVAQGDGRDTFLMTGGTIVGAFEDGDVAKMIGGSIGRVDMKLDNNIFNMSGGQIIGNLVTGFGRDSIILSGGSIGGNISVSGGEDDVTVTGGTVGGEIRLSFGNDRFVWRDAGLIKGAVLMGEDNDTALLANLSETLLSSTPALDGGLGTDSLSFENSAPETGARYINWETINLTRDSRLTLNDTLTLGDSMSGTGVFNLDASSRVESSQGVIKAFASGQNVTVNSAGLIDLTTNGTSTSDRLTIVGNYTGNGARLNLHSVLAGDNAASDALVVSSGTLSGTTSINVTNVGGTGALTAANGIQVVEANQGAVSSARAFTLGQPLSAGAYQYYLFKGGVTAGSENSWFLRSSVVTPPAVAAVPEQPVPGQPTPQPPLPPVAPTPAMGTPPLPVAAPGESIVLYRQEVPLYAVVPPVAALLAQTTLGTFHERQGDQNLLREDGALPGGWVRAFGNSMRQSWSGTVTPSFDGSINGYQVGHDLYGYSHANGYRQRAGLFVSHARLDGDVRGFNLGFKDNKAGDVRLDGDSLGAYWTLIGPQSAYLDVVALGTRFDGRSRSERGVKLDLDGHGVSLSVEAGYPLALTDRWKIEPQAQIIGQRVKMDSAQDGISNVGFDTQDYLKGRVGARLKGAYEIANVPVEPYVRTNLWRSFGGNDTTRYDAQPVTRTDHTSSTMDIGAGIVARLHPGVSVYASTDYSANIDSRNQEGLSGSLGLRVSW</sequence>
<gene>
    <name evidence="3" type="ORF">CJF39_16990</name>
</gene>
<dbReference type="Gene3D" id="2.40.128.130">
    <property type="entry name" value="Autotransporter beta-domain"/>
    <property type="match status" value="1"/>
</dbReference>
<dbReference type="InterPro" id="IPR011050">
    <property type="entry name" value="Pectin_lyase_fold/virulence"/>
</dbReference>
<proteinExistence type="predicted"/>
<keyword evidence="1" id="KW-0732">Signal</keyword>
<dbReference type="InterPro" id="IPR012332">
    <property type="entry name" value="Autotransporter_pectin_lyase_C"/>
</dbReference>
<dbReference type="RefSeq" id="WP_094994479.1">
    <property type="nucleotide sequence ID" value="NZ_NQKI01000030.1"/>
</dbReference>
<dbReference type="Gene3D" id="2.160.20.20">
    <property type="match status" value="1"/>
</dbReference>
<dbReference type="SMART" id="SM00869">
    <property type="entry name" value="Autotransporter"/>
    <property type="match status" value="1"/>
</dbReference>
<dbReference type="Pfam" id="PF03797">
    <property type="entry name" value="Autotransporter"/>
    <property type="match status" value="1"/>
</dbReference>
<evidence type="ECO:0000259" key="2">
    <source>
        <dbReference type="PROSITE" id="PS51208"/>
    </source>
</evidence>
<organism evidence="3 4">
    <name type="scientific">Pseudomonas lundensis</name>
    <dbReference type="NCBI Taxonomy" id="86185"/>
    <lineage>
        <taxon>Bacteria</taxon>
        <taxon>Pseudomonadati</taxon>
        <taxon>Pseudomonadota</taxon>
        <taxon>Gammaproteobacteria</taxon>
        <taxon>Pseudomonadales</taxon>
        <taxon>Pseudomonadaceae</taxon>
        <taxon>Pseudomonas</taxon>
    </lineage>
</organism>
<dbReference type="InterPro" id="IPR006315">
    <property type="entry name" value="OM_autotransptr_brl_dom"/>
</dbReference>
<dbReference type="InterPro" id="IPR043990">
    <property type="entry name" value="AC_1"/>
</dbReference>
<dbReference type="GO" id="GO:0019867">
    <property type="term" value="C:outer membrane"/>
    <property type="evidence" value="ECO:0007669"/>
    <property type="project" value="InterPro"/>
</dbReference>
<evidence type="ECO:0000313" key="3">
    <source>
        <dbReference type="EMBL" id="OZY58231.1"/>
    </source>
</evidence>
<evidence type="ECO:0000313" key="4">
    <source>
        <dbReference type="Proteomes" id="UP000215788"/>
    </source>
</evidence>
<dbReference type="PANTHER" id="PTHR35037:SF3">
    <property type="entry name" value="C-TERMINAL REGION OF AIDA-LIKE PROTEIN"/>
    <property type="match status" value="1"/>
</dbReference>
<dbReference type="SUPFAM" id="SSF103515">
    <property type="entry name" value="Autotransporter"/>
    <property type="match status" value="1"/>
</dbReference>
<feature type="domain" description="Autotransporter" evidence="2">
    <location>
        <begin position="546"/>
        <end position="824"/>
    </location>
</feature>
<dbReference type="PROSITE" id="PS51208">
    <property type="entry name" value="AUTOTRANSPORTER"/>
    <property type="match status" value="1"/>
</dbReference>
<dbReference type="NCBIfam" id="TIGR01414">
    <property type="entry name" value="autotrans_barl"/>
    <property type="match status" value="1"/>
</dbReference>
<dbReference type="InterPro" id="IPR051551">
    <property type="entry name" value="Autotransporter_adhesion"/>
</dbReference>